<accession>A0A0D0VXK3</accession>
<gene>
    <name evidence="1" type="ORF">I312_01160</name>
</gene>
<sequence length="45" mass="5342">MMKLWPDSIQKKQRRAIARNMIRIIREGPRPQHAHCRGEVYSIVA</sequence>
<evidence type="ECO:0000313" key="1">
    <source>
        <dbReference type="EMBL" id="KIR50065.1"/>
    </source>
</evidence>
<dbReference type="HOGENOM" id="CLU_3207603_0_0_1"/>
<dbReference type="EMBL" id="KN847974">
    <property type="protein sequence ID" value="KIR50065.1"/>
    <property type="molecule type" value="Genomic_DNA"/>
</dbReference>
<proteinExistence type="predicted"/>
<dbReference type="AlphaFoldDB" id="A0A0D0VXK3"/>
<reference evidence="1" key="1">
    <citation type="submission" date="2015-01" db="EMBL/GenBank/DDBJ databases">
        <title>The Genome Sequence of Cryptococcus gattii CA1280.</title>
        <authorList>
            <consortium name="The Broad Institute Genomics Platform"/>
            <person name="Cuomo C."/>
            <person name="Litvintseva A."/>
            <person name="Chen Y."/>
            <person name="Heitman J."/>
            <person name="Sun S."/>
            <person name="Springer D."/>
            <person name="Dromer F."/>
            <person name="Young S."/>
            <person name="Zeng Q."/>
            <person name="Gargeya S."/>
            <person name="Abouelleil A."/>
            <person name="Alvarado L."/>
            <person name="Chapman S.B."/>
            <person name="Gainer-Dewar J."/>
            <person name="Goldberg J."/>
            <person name="Griggs A."/>
            <person name="Gujja S."/>
            <person name="Hansen M."/>
            <person name="Howarth C."/>
            <person name="Imamovic A."/>
            <person name="Larimer J."/>
            <person name="Murphy C."/>
            <person name="Naylor J."/>
            <person name="Pearson M."/>
            <person name="Priest M."/>
            <person name="Roberts A."/>
            <person name="Saif S."/>
            <person name="Shea T."/>
            <person name="Sykes S."/>
            <person name="Wortman J."/>
            <person name="Nusbaum C."/>
            <person name="Birren B."/>
        </authorList>
    </citation>
    <scope>NUCLEOTIDE SEQUENCE [LARGE SCALE GENOMIC DNA]</scope>
    <source>
        <strain evidence="1">CA1280</strain>
    </source>
</reference>
<protein>
    <submittedName>
        <fullName evidence="1">Unplaced genomic scaffold supercont1.2, whole genome shotgun sequence</fullName>
    </submittedName>
</protein>
<organism evidence="1">
    <name type="scientific">Cryptococcus bacillisporus CA1280</name>
    <dbReference type="NCBI Taxonomy" id="1296109"/>
    <lineage>
        <taxon>Eukaryota</taxon>
        <taxon>Fungi</taxon>
        <taxon>Dikarya</taxon>
        <taxon>Basidiomycota</taxon>
        <taxon>Agaricomycotina</taxon>
        <taxon>Tremellomycetes</taxon>
        <taxon>Tremellales</taxon>
        <taxon>Cryptococcaceae</taxon>
        <taxon>Cryptococcus</taxon>
        <taxon>Cryptococcus gattii species complex</taxon>
    </lineage>
</organism>
<name>A0A0D0VXK3_CRYGA</name>